<organism evidence="3 4">
    <name type="scientific">Fusarium torreyae</name>
    <dbReference type="NCBI Taxonomy" id="1237075"/>
    <lineage>
        <taxon>Eukaryota</taxon>
        <taxon>Fungi</taxon>
        <taxon>Dikarya</taxon>
        <taxon>Ascomycota</taxon>
        <taxon>Pezizomycotina</taxon>
        <taxon>Sordariomycetes</taxon>
        <taxon>Hypocreomycetidae</taxon>
        <taxon>Hypocreales</taxon>
        <taxon>Nectriaceae</taxon>
        <taxon>Fusarium</taxon>
    </lineage>
</organism>
<protein>
    <recommendedName>
        <fullName evidence="2">F-box domain-containing protein</fullName>
    </recommendedName>
</protein>
<dbReference type="SUPFAM" id="SSF51101">
    <property type="entry name" value="Mannose-binding lectins"/>
    <property type="match status" value="1"/>
</dbReference>
<gene>
    <name evidence="3" type="ORF">NW762_011011</name>
</gene>
<dbReference type="SMART" id="SM00256">
    <property type="entry name" value="FBOX"/>
    <property type="match status" value="1"/>
</dbReference>
<dbReference type="InterPro" id="IPR036047">
    <property type="entry name" value="F-box-like_dom_sf"/>
</dbReference>
<accession>A0A9W8VCY6</accession>
<dbReference type="Gene3D" id="1.20.1280.50">
    <property type="match status" value="1"/>
</dbReference>
<reference evidence="3" key="1">
    <citation type="submission" date="2022-09" db="EMBL/GenBank/DDBJ databases">
        <title>Fusarium specimens isolated from Avocado Roots.</title>
        <authorList>
            <person name="Stajich J."/>
            <person name="Roper C."/>
            <person name="Heimlech-Rivalta G."/>
        </authorList>
    </citation>
    <scope>NUCLEOTIDE SEQUENCE</scope>
    <source>
        <strain evidence="3">CF00136</strain>
    </source>
</reference>
<dbReference type="InterPro" id="IPR001810">
    <property type="entry name" value="F-box_dom"/>
</dbReference>
<dbReference type="Pfam" id="PF12937">
    <property type="entry name" value="F-box-like"/>
    <property type="match status" value="1"/>
</dbReference>
<evidence type="ECO:0000313" key="4">
    <source>
        <dbReference type="Proteomes" id="UP001152049"/>
    </source>
</evidence>
<name>A0A9W8VCY6_9HYPO</name>
<dbReference type="InterPro" id="IPR036404">
    <property type="entry name" value="Jacalin-like_lectin_dom_sf"/>
</dbReference>
<feature type="compositionally biased region" description="Basic and acidic residues" evidence="1">
    <location>
        <begin position="192"/>
        <end position="208"/>
    </location>
</feature>
<comment type="caution">
    <text evidence="3">The sequence shown here is derived from an EMBL/GenBank/DDBJ whole genome shotgun (WGS) entry which is preliminary data.</text>
</comment>
<evidence type="ECO:0000313" key="3">
    <source>
        <dbReference type="EMBL" id="KAJ4252411.1"/>
    </source>
</evidence>
<dbReference type="EMBL" id="JAOQAZ010000026">
    <property type="protein sequence ID" value="KAJ4252411.1"/>
    <property type="molecule type" value="Genomic_DNA"/>
</dbReference>
<evidence type="ECO:0000256" key="1">
    <source>
        <dbReference type="SAM" id="MobiDB-lite"/>
    </source>
</evidence>
<keyword evidence="4" id="KW-1185">Reference proteome</keyword>
<feature type="domain" description="F-box" evidence="2">
    <location>
        <begin position="211"/>
        <end position="257"/>
    </location>
</feature>
<dbReference type="PROSITE" id="PS50181">
    <property type="entry name" value="FBOX"/>
    <property type="match status" value="1"/>
</dbReference>
<dbReference type="Proteomes" id="UP001152049">
    <property type="component" value="Unassembled WGS sequence"/>
</dbReference>
<dbReference type="OrthoDB" id="9984533at2759"/>
<dbReference type="SUPFAM" id="SSF81383">
    <property type="entry name" value="F-box domain"/>
    <property type="match status" value="1"/>
</dbReference>
<sequence>MGGNDVYCALCGVIAGTVVTDDDIADDEEWTYDQDRIAGLDTDWLADVRILAENPKSSSMQKVFLSDCATYDDSNYFDLEAEDPMSTEFDSSSIRVYDWEEAYSVAIPFHLDCFKILEKIAAPQAIDYQILYEILKLHCGKDIEYCLDYDYGEVTELQDQYWLTRRNTEYVIASPTNISRVDQLTESILQDSQRESESVLPYDEERPSSSDNPFDSLPNELLLKMLSSLDVTSVCRLRSVSRRLRAVVATDSFWRGRVEEDMPWMTEFLQSQDNTDDENIDWQKVYQTLRCVSMGRGSMDNLPSLGFQNRSRIWEICSGVMKEYSSLHQKHEREREKENVILKDAKSSPMPTLTFPKQKNTTITSFGLADELNELSHAHPTILTSWTATNGLVGIAARYSGVYVSQQFGTRNMDGHIEEFEMPRDDWLSGLIITSQSVPKQEDTPDLQRKIVGLKLLFNRRDPIQFGSSHGDLRLLRVGPEQFIVGFTVTWAVGKPIEKLAILQQPIAKAILGGRERLTPTETLPLDPIAMEYLWKDRLPADGLRVAPFSSGYWNYDFQADESPMESLIFGTSDEELGKIVAIGMDVQFRGIEVVYADGHHRSIGPGLNAMQYMSIDGSSGERIVCFYTTQHHIVPGIRFVTNRGRQLVIGQPGPREKRYPSQDENGDDEIAMGVYGHWASRDTPKVNLAAVGGLSASLTVSLGPDPQTDIHGLHWNLGPPAYEFRETGTIYGWRQAENPRTMRRERTPSEQATVSWLDCGRTLKSVRLTLCHGTRSSQLPLVAISFTYADELTVSSIGPTEFSPPQDTEGRNGHYWCWCALGSSRSNELESQPHYVHHEWHVEGQILQTLNLWIDPEGVLTGLQFEAHGGNKSPEWGYCEEGRLVKMDLRVESGWSSGLKFFLDSNHRNVTREDHVVVAVQLLRLRTNQTL</sequence>
<evidence type="ECO:0000259" key="2">
    <source>
        <dbReference type="PROSITE" id="PS50181"/>
    </source>
</evidence>
<proteinExistence type="predicted"/>
<dbReference type="AlphaFoldDB" id="A0A9W8VCY6"/>
<feature type="region of interest" description="Disordered" evidence="1">
    <location>
        <begin position="191"/>
        <end position="214"/>
    </location>
</feature>